<name>A0A367FA35_9ACTN</name>
<sequence>MNDIRLWHGGFPGLKPSDLLLPPDQTGSLTSARLLKGMGFDPHANGVEADRMRSDRVYLTTDRGLARAYAACWITQTGGEYRLGRGALYVARPVGESWPDPDMPDGCIECDRAEIVTVYDAAVRMTEREITRKMAAATRRRPVRGGV</sequence>
<dbReference type="AlphaFoldDB" id="A0A367FA35"/>
<dbReference type="OrthoDB" id="4236082at2"/>
<accession>A0A367FA35</accession>
<comment type="caution">
    <text evidence="1">The sequence shown here is derived from an EMBL/GenBank/DDBJ whole genome shotgun (WGS) entry which is preliminary data.</text>
</comment>
<dbReference type="EMBL" id="QOIL01000016">
    <property type="protein sequence ID" value="RCG27233.1"/>
    <property type="molecule type" value="Genomic_DNA"/>
</dbReference>
<gene>
    <name evidence="1" type="ORF">DQ384_26305</name>
</gene>
<evidence type="ECO:0000313" key="1">
    <source>
        <dbReference type="EMBL" id="RCG27233.1"/>
    </source>
</evidence>
<protein>
    <submittedName>
        <fullName evidence="1">Uncharacterized protein</fullName>
    </submittedName>
</protein>
<organism evidence="1 2">
    <name type="scientific">Sphaerisporangium album</name>
    <dbReference type="NCBI Taxonomy" id="509200"/>
    <lineage>
        <taxon>Bacteria</taxon>
        <taxon>Bacillati</taxon>
        <taxon>Actinomycetota</taxon>
        <taxon>Actinomycetes</taxon>
        <taxon>Streptosporangiales</taxon>
        <taxon>Streptosporangiaceae</taxon>
        <taxon>Sphaerisporangium</taxon>
    </lineage>
</organism>
<keyword evidence="2" id="KW-1185">Reference proteome</keyword>
<proteinExistence type="predicted"/>
<reference evidence="1 2" key="1">
    <citation type="submission" date="2018-06" db="EMBL/GenBank/DDBJ databases">
        <title>Sphaerisporangium craniellae sp. nov., isolated from a marine sponge in the South China Sea.</title>
        <authorList>
            <person name="Li L."/>
        </authorList>
    </citation>
    <scope>NUCLEOTIDE SEQUENCE [LARGE SCALE GENOMIC DNA]</scope>
    <source>
        <strain evidence="1 2">CCTCC AA 208026</strain>
    </source>
</reference>
<dbReference type="Proteomes" id="UP000253094">
    <property type="component" value="Unassembled WGS sequence"/>
</dbReference>
<dbReference type="RefSeq" id="WP_114031572.1">
    <property type="nucleotide sequence ID" value="NZ_QOIL01000016.1"/>
</dbReference>
<evidence type="ECO:0000313" key="2">
    <source>
        <dbReference type="Proteomes" id="UP000253094"/>
    </source>
</evidence>